<dbReference type="EC" id="3.2.1.4" evidence="9"/>
<keyword evidence="2 7" id="KW-0378">Hydrolase</keyword>
<keyword evidence="13" id="KW-1185">Reference proteome</keyword>
<keyword evidence="4 7" id="KW-0119">Carbohydrate metabolism</keyword>
<dbReference type="InterPro" id="IPR008928">
    <property type="entry name" value="6-hairpin_glycosidase_sf"/>
</dbReference>
<feature type="compositionally biased region" description="Pro residues" evidence="10">
    <location>
        <begin position="660"/>
        <end position="680"/>
    </location>
</feature>
<dbReference type="PROSITE" id="PS00592">
    <property type="entry name" value="GH9_2"/>
    <property type="match status" value="1"/>
</dbReference>
<reference evidence="12" key="1">
    <citation type="submission" date="2020-08" db="EMBL/GenBank/DDBJ databases">
        <authorList>
            <person name="Uke A."/>
            <person name="Chhe C."/>
            <person name="Baramee S."/>
            <person name="Kosugi A."/>
        </authorList>
    </citation>
    <scope>NUCLEOTIDE SEQUENCE</scope>
    <source>
        <strain evidence="12">DA-C8</strain>
    </source>
</reference>
<dbReference type="EMBL" id="BMAQ01000011">
    <property type="protein sequence ID" value="GFR38098.1"/>
    <property type="molecule type" value="Genomic_DNA"/>
</dbReference>
<dbReference type="InterPro" id="IPR001956">
    <property type="entry name" value="CBM3"/>
</dbReference>
<dbReference type="SMART" id="SM01067">
    <property type="entry name" value="CBM_3"/>
    <property type="match status" value="2"/>
</dbReference>
<feature type="domain" description="CBM3" evidence="11">
    <location>
        <begin position="681"/>
        <end position="824"/>
    </location>
</feature>
<dbReference type="PROSITE" id="PS00698">
    <property type="entry name" value="GH9_3"/>
    <property type="match status" value="1"/>
</dbReference>
<dbReference type="Gene3D" id="1.50.10.10">
    <property type="match status" value="1"/>
</dbReference>
<dbReference type="Pfam" id="PF00759">
    <property type="entry name" value="Glyco_hydro_9"/>
    <property type="match status" value="1"/>
</dbReference>
<evidence type="ECO:0000256" key="6">
    <source>
        <dbReference type="ARBA" id="ARBA00023326"/>
    </source>
</evidence>
<dbReference type="Gene3D" id="2.60.40.710">
    <property type="entry name" value="Endoglucanase-like"/>
    <property type="match status" value="2"/>
</dbReference>
<feature type="active site" evidence="8">
    <location>
        <position position="452"/>
    </location>
</feature>
<protein>
    <recommendedName>
        <fullName evidence="9">Endoglucanase</fullName>
        <ecNumber evidence="9">3.2.1.4</ecNumber>
    </recommendedName>
</protein>
<evidence type="ECO:0000256" key="5">
    <source>
        <dbReference type="ARBA" id="ARBA00023295"/>
    </source>
</evidence>
<dbReference type="PROSITE" id="PS51172">
    <property type="entry name" value="CBM3"/>
    <property type="match status" value="2"/>
</dbReference>
<dbReference type="InterPro" id="IPR012341">
    <property type="entry name" value="6hp_glycosidase-like_sf"/>
</dbReference>
<comment type="catalytic activity">
    <reaction evidence="1 9">
        <text>Endohydrolysis of (1-&gt;4)-beta-D-glucosidic linkages in cellulose, lichenin and cereal beta-D-glucans.</text>
        <dbReference type="EC" id="3.2.1.4"/>
    </reaction>
</comment>
<reference evidence="12" key="2">
    <citation type="journal article" date="2021" name="Data Brief">
        <title>Draft genome sequence data of the facultative, thermophilic, xylanolytic bacterium Paenibacillus sp. strain DA-C8.</title>
        <authorList>
            <person name="Chhe C."/>
            <person name="Uke A."/>
            <person name="Baramee S."/>
            <person name="Ungkulpasvich U."/>
            <person name="Tachaapaikoon C."/>
            <person name="Pason P."/>
            <person name="Waeonukul R."/>
            <person name="Ratanakhanokchai K."/>
            <person name="Kosugi A."/>
        </authorList>
    </citation>
    <scope>NUCLEOTIDE SEQUENCE</scope>
    <source>
        <strain evidence="12">DA-C8</strain>
    </source>
</reference>
<keyword evidence="3 9" id="KW-0136">Cellulose degradation</keyword>
<dbReference type="AlphaFoldDB" id="A0A916QES7"/>
<evidence type="ECO:0000256" key="10">
    <source>
        <dbReference type="SAM" id="MobiDB-lite"/>
    </source>
</evidence>
<evidence type="ECO:0000256" key="1">
    <source>
        <dbReference type="ARBA" id="ARBA00000966"/>
    </source>
</evidence>
<dbReference type="InterPro" id="IPR018221">
    <property type="entry name" value="Glyco_hydro_9_His_AS"/>
</dbReference>
<dbReference type="PANTHER" id="PTHR22298">
    <property type="entry name" value="ENDO-1,4-BETA-GLUCANASE"/>
    <property type="match status" value="1"/>
</dbReference>
<evidence type="ECO:0000256" key="8">
    <source>
        <dbReference type="PROSITE-ProRule" id="PRU10060"/>
    </source>
</evidence>
<proteinExistence type="inferred from homology"/>
<dbReference type="Pfam" id="PF00942">
    <property type="entry name" value="CBM_3"/>
    <property type="match status" value="2"/>
</dbReference>
<feature type="domain" description="CBM3" evidence="11">
    <location>
        <begin position="497"/>
        <end position="654"/>
    </location>
</feature>
<evidence type="ECO:0000256" key="4">
    <source>
        <dbReference type="ARBA" id="ARBA00023277"/>
    </source>
</evidence>
<comment type="similarity">
    <text evidence="7 9">Belongs to the glycosyl hydrolase 9 (cellulase E) family.</text>
</comment>
<evidence type="ECO:0000313" key="12">
    <source>
        <dbReference type="EMBL" id="GFR38098.1"/>
    </source>
</evidence>
<evidence type="ECO:0000256" key="3">
    <source>
        <dbReference type="ARBA" id="ARBA00023001"/>
    </source>
</evidence>
<dbReference type="GO" id="GO:0008810">
    <property type="term" value="F:cellulase activity"/>
    <property type="evidence" value="ECO:0007669"/>
    <property type="project" value="UniProtKB-EC"/>
</dbReference>
<evidence type="ECO:0000256" key="9">
    <source>
        <dbReference type="RuleBase" id="RU361166"/>
    </source>
</evidence>
<dbReference type="GO" id="GO:0030248">
    <property type="term" value="F:cellulose binding"/>
    <property type="evidence" value="ECO:0007669"/>
    <property type="project" value="InterPro"/>
</dbReference>
<evidence type="ECO:0000313" key="13">
    <source>
        <dbReference type="Proteomes" id="UP000654993"/>
    </source>
</evidence>
<organism evidence="12 13">
    <name type="scientific">Insulibacter thermoxylanivorax</name>
    <dbReference type="NCBI Taxonomy" id="2749268"/>
    <lineage>
        <taxon>Bacteria</taxon>
        <taxon>Bacillati</taxon>
        <taxon>Bacillota</taxon>
        <taxon>Bacilli</taxon>
        <taxon>Bacillales</taxon>
        <taxon>Paenibacillaceae</taxon>
        <taxon>Insulibacter</taxon>
    </lineage>
</organism>
<feature type="region of interest" description="Disordered" evidence="10">
    <location>
        <begin position="647"/>
        <end position="682"/>
    </location>
</feature>
<evidence type="ECO:0000259" key="11">
    <source>
        <dbReference type="PROSITE" id="PS51172"/>
    </source>
</evidence>
<gene>
    <name evidence="12" type="ORF">PRECH8_13940</name>
</gene>
<keyword evidence="6 7" id="KW-0624">Polysaccharide degradation</keyword>
<dbReference type="InterPro" id="IPR033126">
    <property type="entry name" value="Glyco_hydro_9_Asp/Glu_AS"/>
</dbReference>
<dbReference type="SUPFAM" id="SSF48208">
    <property type="entry name" value="Six-hairpin glycosidases"/>
    <property type="match status" value="1"/>
</dbReference>
<comment type="caution">
    <text evidence="12">The sequence shown here is derived from an EMBL/GenBank/DDBJ whole genome shotgun (WGS) entry which is preliminary data.</text>
</comment>
<accession>A0A916QES7</accession>
<keyword evidence="5 7" id="KW-0326">Glycosidase</keyword>
<dbReference type="InterPro" id="IPR008965">
    <property type="entry name" value="CBM2/CBM3_carb-bd_dom_sf"/>
</dbReference>
<dbReference type="GO" id="GO:0030245">
    <property type="term" value="P:cellulose catabolic process"/>
    <property type="evidence" value="ECO:0007669"/>
    <property type="project" value="UniProtKB-KW"/>
</dbReference>
<feature type="active site" evidence="7">
    <location>
        <position position="414"/>
    </location>
</feature>
<dbReference type="InterPro" id="IPR036966">
    <property type="entry name" value="CBM3_sf"/>
</dbReference>
<dbReference type="InterPro" id="IPR001701">
    <property type="entry name" value="Glyco_hydro_9"/>
</dbReference>
<sequence length="824" mass="92260">MRRNVWSITKGVKRTLKVAVLSSVLTASVSYGLVGRVQEAQAAVTDYNYAEALQKSILFYEAQRSGKLPENNRLNWRGDSGLQDGMDVGHDLTGGWYDAGDHVKFGLPMAYSATMLAWSVYEYREAYEQTGQLEYMLDNIKWATDYFIKAHTGPNEFYGQVGNGTLDHNWWGPAEVMPMPRPAYKIDAQHPGSDLAAGTAAALAAASIIFEETDAAYSQLLLQHAKELYQFADTYRGKYSDSITDARDYYNSWSGYEDELMWGAVWLYLATEDENYLNKARSVGENILSWGYEWAHNWDDVHKGAQLLMARITNDHRYIQAVENHLDYWSVGVNGRRITYTPGGLAYLDQWGALRYASTTAYLAFVYSDWVQDPAKQQRYRDFATSQILYILGDNPRNSSYVVGFGNNPPQRPHHRTAHGSYADSLDIPSSHRHILYGALVGGPNADDSYEDDVRNYINNEVATDYNAGFTGALAKMYLLYGQGQQPLSNFPQPEPVTEDEIFVEAGINTQGANFTEIKAILNNRSAWPARMGDKLSFKYFVDLSEVYAAGYTANDIRVTTHLNEGAQVSQLQAWDASKHLYYVDIDFTGVEIYPGGQSAHKKEVQFRIAAPAGTNFWNAANDYSYQGLTAQVKKTPYIPVYDGGVLEFGEEPGSQTEPQPDPDPGPGPGPDPDPDPQPVPEGDLIVEYLAADTNPYDNQIKPHFNIVNRGSTAVNLSDLKLRYYFSKDGGQAMNAWIDWAQIGSSHIQSSFTDEYVELSFTSQAGRISPNGESGPIQLRMSKNDWSNFDETNDYSFNPSITSFAPWERVTLYLNGQLVWGIEP</sequence>
<dbReference type="FunFam" id="1.50.10.10:FF:000020">
    <property type="entry name" value="Endoglucanase"/>
    <property type="match status" value="1"/>
</dbReference>
<evidence type="ECO:0000256" key="7">
    <source>
        <dbReference type="PROSITE-ProRule" id="PRU10059"/>
    </source>
</evidence>
<dbReference type="SUPFAM" id="SSF49384">
    <property type="entry name" value="Carbohydrate-binding domain"/>
    <property type="match status" value="2"/>
</dbReference>
<feature type="active site" evidence="8">
    <location>
        <position position="461"/>
    </location>
</feature>
<dbReference type="Proteomes" id="UP000654993">
    <property type="component" value="Unassembled WGS sequence"/>
</dbReference>
<name>A0A916QES7_9BACL</name>
<evidence type="ECO:0000256" key="2">
    <source>
        <dbReference type="ARBA" id="ARBA00022801"/>
    </source>
</evidence>